<dbReference type="NCBIfam" id="TIGR01782">
    <property type="entry name" value="TonB-Xanth-Caul"/>
    <property type="match status" value="1"/>
</dbReference>
<comment type="similarity">
    <text evidence="4">Belongs to the TonB-dependent receptor family.</text>
</comment>
<comment type="caution">
    <text evidence="7">The sequence shown here is derived from an EMBL/GenBank/DDBJ whole genome shotgun (WGS) entry which is preliminary data.</text>
</comment>
<evidence type="ECO:0000259" key="5">
    <source>
        <dbReference type="Pfam" id="PF00593"/>
    </source>
</evidence>
<feature type="domain" description="TonB-dependent receptor plug" evidence="6">
    <location>
        <begin position="41"/>
        <end position="138"/>
    </location>
</feature>
<reference evidence="7 8" key="1">
    <citation type="submission" date="2015-04" db="EMBL/GenBank/DDBJ databases">
        <title>Draft Genome Sequence of the Novel Agar-Digesting Marine Bacterium Q1.</title>
        <authorList>
            <person name="Li Y."/>
            <person name="Li D."/>
            <person name="Chen G."/>
            <person name="Du Z."/>
        </authorList>
    </citation>
    <scope>NUCLEOTIDE SEQUENCE [LARGE SCALE GENOMIC DNA]</scope>
    <source>
        <strain evidence="7 8">Q1</strain>
    </source>
</reference>
<evidence type="ECO:0000256" key="3">
    <source>
        <dbReference type="ARBA" id="ARBA00023237"/>
    </source>
</evidence>
<feature type="domain" description="TonB-dependent receptor-like beta-barrel" evidence="5">
    <location>
        <begin position="455"/>
        <end position="897"/>
    </location>
</feature>
<dbReference type="PANTHER" id="PTHR40980:SF3">
    <property type="entry name" value="TONB-DEPENDENT RECEPTOR-LIKE BETA-BARREL DOMAIN-CONTAINING PROTEIN"/>
    <property type="match status" value="1"/>
</dbReference>
<dbReference type="Pfam" id="PF00593">
    <property type="entry name" value="TonB_dep_Rec_b-barrel"/>
    <property type="match status" value="1"/>
</dbReference>
<dbReference type="CDD" id="cd01347">
    <property type="entry name" value="ligand_gated_channel"/>
    <property type="match status" value="1"/>
</dbReference>
<dbReference type="STRING" id="1513271.XM47_00700"/>
<dbReference type="Gene3D" id="2.170.130.10">
    <property type="entry name" value="TonB-dependent receptor, plug domain"/>
    <property type="match status" value="1"/>
</dbReference>
<evidence type="ECO:0000259" key="6">
    <source>
        <dbReference type="Pfam" id="PF07715"/>
    </source>
</evidence>
<comment type="subcellular location">
    <subcellularLocation>
        <location evidence="1 4">Cell outer membrane</location>
    </subcellularLocation>
</comment>
<dbReference type="InterPro" id="IPR010104">
    <property type="entry name" value="TonB_rcpt_bac"/>
</dbReference>
<dbReference type="GO" id="GO:0009279">
    <property type="term" value="C:cell outer membrane"/>
    <property type="evidence" value="ECO:0007669"/>
    <property type="project" value="UniProtKB-SubCell"/>
</dbReference>
<name>A0A0J8GW46_9ALTE</name>
<evidence type="ECO:0000313" key="8">
    <source>
        <dbReference type="Proteomes" id="UP000037600"/>
    </source>
</evidence>
<sequence>MSQLLYQPAVFAAENVETEDEIEVISVKGFGSSLGKALREKRFSPSVVEIISSDDLGTLPDVSITDSLVRLPGIAASRDRGNASRISIRGMGPRLNVATMNNREIVSAEPSRDVRFEQFPAELIDSVEVYKSPLASKAEGGISGLVNMNFVSPLSKDKRLINFGASYMYNELGNDLPGTDGKGYKANFSIVDQVSETFGYAFGLTYQDQPSLEKGIESWDYNNAANRGDLNENGKVEDAPWGVVAKSKRGNNERTAGLLILEYKPSDSLTIKGDLFYSQFDIQERDDQMGAGDLGNWADDGSGPRGWGYDAYHSSGLVPVIVDGQDANSERLQAGIQRGGGTYVSVPTWFQTNEMLSAGVNLEYIGDVWTTRLDIGLSEASINSVWANITPNFSGGDYLVGFNAVENGGAQPLGIGSVNDANSYGLAGLEWQEIPAGSGTWVEVQVPATMTGVGDRELTDEMANINLDFERDLDFSIFSKLSFGARVTDRTKVNDELNDWTRTANLDHGLTDFGEIYTIGNEYAFDKSVFADQAAQWDDLVAEFNITDADLVPHIYTFKDWDMVAEKAFGGAKNPAGNRDDKNLLASWELTEKNTAAYVQLDITGDLAGIPFTGNLGVRYAKTEVTSTGHTSELGDWTEVSPGNWQQPTIITPTQVSHEYDEVLPSLNMVFNITNDSQIRLGAARTMSRPPLLEMRTGFSFDKSSFPYTASGGNPTLDPYIADQFDLGYEYYWGESSAASINYFYKDLKSHIGLEDSVISYNNDEYDITRTLNGDGGVIQGFEILYQQSLDMLPAPFDGLGIYANYSYTDSDVMEFKPENNPYNLGGLSKDIASFTLWYDKDGFDARISVNYRSEYTGVNSWIPSKVNLNSSETTADASLGYFITEQLKVTLQAQNLTNESSVNYWDNDYAKPAYNVEWGRRYLIGFQYSM</sequence>
<keyword evidence="4" id="KW-0798">TonB box</keyword>
<gene>
    <name evidence="7" type="ORF">XM47_00700</name>
</gene>
<evidence type="ECO:0000256" key="1">
    <source>
        <dbReference type="ARBA" id="ARBA00004442"/>
    </source>
</evidence>
<dbReference type="EMBL" id="LAZL01000002">
    <property type="protein sequence ID" value="KMT66992.1"/>
    <property type="molecule type" value="Genomic_DNA"/>
</dbReference>
<dbReference type="AlphaFoldDB" id="A0A0J8GW46"/>
<evidence type="ECO:0000256" key="4">
    <source>
        <dbReference type="RuleBase" id="RU003357"/>
    </source>
</evidence>
<dbReference type="PANTHER" id="PTHR40980">
    <property type="entry name" value="PLUG DOMAIN-CONTAINING PROTEIN"/>
    <property type="match status" value="1"/>
</dbReference>
<evidence type="ECO:0000313" key="7">
    <source>
        <dbReference type="EMBL" id="KMT66992.1"/>
    </source>
</evidence>
<organism evidence="7 8">
    <name type="scientific">Catenovulum maritimum</name>
    <dbReference type="NCBI Taxonomy" id="1513271"/>
    <lineage>
        <taxon>Bacteria</taxon>
        <taxon>Pseudomonadati</taxon>
        <taxon>Pseudomonadota</taxon>
        <taxon>Gammaproteobacteria</taxon>
        <taxon>Alteromonadales</taxon>
        <taxon>Alteromonadaceae</taxon>
        <taxon>Catenovulum</taxon>
    </lineage>
</organism>
<dbReference type="Gene3D" id="2.40.170.20">
    <property type="entry name" value="TonB-dependent receptor, beta-barrel domain"/>
    <property type="match status" value="1"/>
</dbReference>
<keyword evidence="8" id="KW-1185">Reference proteome</keyword>
<protein>
    <recommendedName>
        <fullName evidence="9">TonB-dependent receptor</fullName>
    </recommendedName>
</protein>
<dbReference type="InterPro" id="IPR012910">
    <property type="entry name" value="Plug_dom"/>
</dbReference>
<dbReference type="Proteomes" id="UP000037600">
    <property type="component" value="Unassembled WGS sequence"/>
</dbReference>
<dbReference type="PATRIC" id="fig|1513271.3.peg.146"/>
<dbReference type="InterPro" id="IPR036942">
    <property type="entry name" value="Beta-barrel_TonB_sf"/>
</dbReference>
<dbReference type="InterPro" id="IPR000531">
    <property type="entry name" value="Beta-barrel_TonB"/>
</dbReference>
<proteinExistence type="inferred from homology"/>
<keyword evidence="2 4" id="KW-0472">Membrane</keyword>
<dbReference type="Pfam" id="PF07715">
    <property type="entry name" value="Plug"/>
    <property type="match status" value="1"/>
</dbReference>
<accession>A0A0J8GW46</accession>
<evidence type="ECO:0008006" key="9">
    <source>
        <dbReference type="Google" id="ProtNLM"/>
    </source>
</evidence>
<evidence type="ECO:0000256" key="2">
    <source>
        <dbReference type="ARBA" id="ARBA00023136"/>
    </source>
</evidence>
<keyword evidence="3" id="KW-0998">Cell outer membrane</keyword>
<dbReference type="InterPro" id="IPR037066">
    <property type="entry name" value="Plug_dom_sf"/>
</dbReference>
<dbReference type="SUPFAM" id="SSF56935">
    <property type="entry name" value="Porins"/>
    <property type="match status" value="1"/>
</dbReference>